<gene>
    <name evidence="2" type="ORF">MEBOL_003865</name>
</gene>
<feature type="compositionally biased region" description="Low complexity" evidence="1">
    <location>
        <begin position="46"/>
        <end position="59"/>
    </location>
</feature>
<accession>A0A250IEY4</accession>
<feature type="region of interest" description="Disordered" evidence="1">
    <location>
        <begin position="34"/>
        <end position="71"/>
    </location>
</feature>
<evidence type="ECO:0000313" key="2">
    <source>
        <dbReference type="EMBL" id="ATB30404.1"/>
    </source>
</evidence>
<protein>
    <submittedName>
        <fullName evidence="2">Uncharacterized protein</fullName>
    </submittedName>
</protein>
<name>A0A250IEY4_9BACT</name>
<dbReference type="EMBL" id="CP022163">
    <property type="protein sequence ID" value="ATB30404.1"/>
    <property type="molecule type" value="Genomic_DNA"/>
</dbReference>
<dbReference type="AlphaFoldDB" id="A0A250IEY4"/>
<proteinExistence type="predicted"/>
<evidence type="ECO:0000256" key="1">
    <source>
        <dbReference type="SAM" id="MobiDB-lite"/>
    </source>
</evidence>
<dbReference type="Proteomes" id="UP000217289">
    <property type="component" value="Chromosome"/>
</dbReference>
<evidence type="ECO:0000313" key="3">
    <source>
        <dbReference type="Proteomes" id="UP000217289"/>
    </source>
</evidence>
<dbReference type="KEGG" id="mbd:MEBOL_003865"/>
<reference evidence="2 3" key="1">
    <citation type="submission" date="2017-06" db="EMBL/GenBank/DDBJ databases">
        <authorList>
            <person name="Kim H.J."/>
            <person name="Triplett B.A."/>
        </authorList>
    </citation>
    <scope>NUCLEOTIDE SEQUENCE [LARGE SCALE GENOMIC DNA]</scope>
    <source>
        <strain evidence="2 3">DSM 14713</strain>
    </source>
</reference>
<keyword evidence="3" id="KW-1185">Reference proteome</keyword>
<organism evidence="2 3">
    <name type="scientific">Melittangium boletus DSM 14713</name>
    <dbReference type="NCBI Taxonomy" id="1294270"/>
    <lineage>
        <taxon>Bacteria</taxon>
        <taxon>Pseudomonadati</taxon>
        <taxon>Myxococcota</taxon>
        <taxon>Myxococcia</taxon>
        <taxon>Myxococcales</taxon>
        <taxon>Cystobacterineae</taxon>
        <taxon>Archangiaceae</taxon>
        <taxon>Melittangium</taxon>
    </lineage>
</organism>
<sequence length="213" mass="23245">MIPAMSSFDERVERRSSWFFARLVSSLLMLSACRESSPSPPDEPAAKAVVKPRPVVPTAGPSSPPIREGSQADAGIDRAQWLKAEADHVFKVELLSCPSGHVLATMPPAMLSRLQRALSHTVISRDSVLTTPPWMALLAFHFEDGQTLFGQLVRTDFLRLYGSAQCTGARADAQDMRLGEDASFLSDWIQGYLGPSQEKEYQAPAGLPPLPKP</sequence>